<proteinExistence type="predicted"/>
<protein>
    <submittedName>
        <fullName evidence="1">Uncharacterized protein</fullName>
    </submittedName>
</protein>
<gene>
    <name evidence="1" type="ORF">LTS18_005330</name>
</gene>
<evidence type="ECO:0000313" key="1">
    <source>
        <dbReference type="EMBL" id="KAK3079255.1"/>
    </source>
</evidence>
<reference evidence="1" key="1">
    <citation type="submission" date="2024-09" db="EMBL/GenBank/DDBJ databases">
        <title>Black Yeasts Isolated from many extreme environments.</title>
        <authorList>
            <person name="Coleine C."/>
            <person name="Stajich J.E."/>
            <person name="Selbmann L."/>
        </authorList>
    </citation>
    <scope>NUCLEOTIDE SEQUENCE</scope>
    <source>
        <strain evidence="1">CCFEE 5737</strain>
    </source>
</reference>
<organism evidence="1 2">
    <name type="scientific">Coniosporium uncinatum</name>
    <dbReference type="NCBI Taxonomy" id="93489"/>
    <lineage>
        <taxon>Eukaryota</taxon>
        <taxon>Fungi</taxon>
        <taxon>Dikarya</taxon>
        <taxon>Ascomycota</taxon>
        <taxon>Pezizomycotina</taxon>
        <taxon>Dothideomycetes</taxon>
        <taxon>Dothideomycetes incertae sedis</taxon>
        <taxon>Coniosporium</taxon>
    </lineage>
</organism>
<evidence type="ECO:0000313" key="2">
    <source>
        <dbReference type="Proteomes" id="UP001186974"/>
    </source>
</evidence>
<dbReference type="Proteomes" id="UP001186974">
    <property type="component" value="Unassembled WGS sequence"/>
</dbReference>
<dbReference type="EMBL" id="JAWDJW010001264">
    <property type="protein sequence ID" value="KAK3079255.1"/>
    <property type="molecule type" value="Genomic_DNA"/>
</dbReference>
<name>A0ACC3DRI9_9PEZI</name>
<accession>A0ACC3DRI9</accession>
<feature type="non-terminal residue" evidence="1">
    <location>
        <position position="1"/>
    </location>
</feature>
<comment type="caution">
    <text evidence="1">The sequence shown here is derived from an EMBL/GenBank/DDBJ whole genome shotgun (WGS) entry which is preliminary data.</text>
</comment>
<sequence length="354" mass="37283">RRSRDAKAASASVVVPASKQKEPEPEREDGIADTADTTVPAATTATGGETSDSESDEEHDAAQAEAVQEQHDKEDMAHAQLARETSGEGAPLKLERKTTSEMMQHRDVVAIEDSESGDLSDSSDEPSDEPPLTAPAVVAPGATGASATKTADSEPFKTTTPASPTSPTSPKENKGLRSLLGKFRRRSKATNKPSDLDRPEQGSFSGGHSLTGQTSNSVSGASDPRTTESKVSEPASSSARSNDPVSSLSNDSKATTGTVELAELPRPSGTPWADQPIVLDVVEPTRERTGGLERPVSNLTDDEDADEFEDAEEGMSDTSTKGAGLRLEPPKRDFERPGSSTGSPVRETRFQEAL</sequence>
<keyword evidence="2" id="KW-1185">Reference proteome</keyword>